<feature type="region of interest" description="Disordered" evidence="1">
    <location>
        <begin position="1088"/>
        <end position="1417"/>
    </location>
</feature>
<reference evidence="3" key="1">
    <citation type="submission" date="2016-04" db="EMBL/GenBank/DDBJ databases">
        <authorList>
            <person name="Nguyen H.D."/>
            <person name="Samba Siva P."/>
            <person name="Cullis J."/>
            <person name="Levesque C.A."/>
            <person name="Hambleton S."/>
        </authorList>
    </citation>
    <scope>NUCLEOTIDE SEQUENCE</scope>
    <source>
        <strain evidence="3">DAOMC 236426</strain>
    </source>
</reference>
<feature type="compositionally biased region" description="Low complexity" evidence="1">
    <location>
        <begin position="171"/>
        <end position="187"/>
    </location>
</feature>
<feature type="compositionally biased region" description="Polar residues" evidence="1">
    <location>
        <begin position="1314"/>
        <end position="1326"/>
    </location>
</feature>
<feature type="compositionally biased region" description="Low complexity" evidence="1">
    <location>
        <begin position="1029"/>
        <end position="1046"/>
    </location>
</feature>
<feature type="compositionally biased region" description="Basic and acidic residues" evidence="1">
    <location>
        <begin position="1197"/>
        <end position="1210"/>
    </location>
</feature>
<dbReference type="InterPro" id="IPR040206">
    <property type="entry name" value="Zds1/2"/>
</dbReference>
<feature type="region of interest" description="Disordered" evidence="1">
    <location>
        <begin position="941"/>
        <end position="1051"/>
    </location>
</feature>
<feature type="region of interest" description="Disordered" evidence="1">
    <location>
        <begin position="640"/>
        <end position="690"/>
    </location>
</feature>
<evidence type="ECO:0000313" key="3">
    <source>
        <dbReference type="EMBL" id="KAE8244957.1"/>
    </source>
</evidence>
<feature type="compositionally biased region" description="Basic and acidic residues" evidence="1">
    <location>
        <begin position="1231"/>
        <end position="1241"/>
    </location>
</feature>
<feature type="region of interest" description="Disordered" evidence="1">
    <location>
        <begin position="206"/>
        <end position="248"/>
    </location>
</feature>
<feature type="compositionally biased region" description="Polar residues" evidence="1">
    <location>
        <begin position="1216"/>
        <end position="1230"/>
    </location>
</feature>
<dbReference type="Proteomes" id="UP000077684">
    <property type="component" value="Unassembled WGS sequence"/>
</dbReference>
<feature type="compositionally biased region" description="Polar residues" evidence="1">
    <location>
        <begin position="1103"/>
        <end position="1117"/>
    </location>
</feature>
<feature type="region of interest" description="Disordered" evidence="1">
    <location>
        <begin position="164"/>
        <end position="194"/>
    </location>
</feature>
<feature type="region of interest" description="Disordered" evidence="1">
    <location>
        <begin position="378"/>
        <end position="401"/>
    </location>
</feature>
<dbReference type="Pfam" id="PF08632">
    <property type="entry name" value="Zds_C"/>
    <property type="match status" value="1"/>
</dbReference>
<dbReference type="PANTHER" id="PTHR28089:SF1">
    <property type="entry name" value="PROTEIN ZDS1-RELATED"/>
    <property type="match status" value="1"/>
</dbReference>
<feature type="region of interest" description="Disordered" evidence="1">
    <location>
        <begin position="331"/>
        <end position="364"/>
    </location>
</feature>
<name>A0A8X7SVA6_9BASI</name>
<evidence type="ECO:0000256" key="1">
    <source>
        <dbReference type="SAM" id="MobiDB-lite"/>
    </source>
</evidence>
<feature type="compositionally biased region" description="Polar residues" evidence="1">
    <location>
        <begin position="1246"/>
        <end position="1263"/>
    </location>
</feature>
<dbReference type="EMBL" id="LWDE02000778">
    <property type="protein sequence ID" value="KAE8244957.1"/>
    <property type="molecule type" value="Genomic_DNA"/>
</dbReference>
<sequence>METDTISDSEFAREVEALRAQRRISVNRPIIDPDLPDLASAHSSGSTSHDILNSQLANKERVNLRDDGPRVASDGSGDPSSMDYQPSRGDLSVSRPTRQQFTARRRGTDQSAAAPTSPKEPSTESQEKPASSDPAHLFWVPASMHPEISPADFRKFLSEHAARAVRDARISTSAPHSPVSPSSTSLSGDGPDISLSDRIAALRIQTEPSAVASTSSDLISRSTSLTRRGSTLRRQYQPDTDGNDDESRLAGAAAAPKPALTLEELQQLEQIAEETTSSHDAARVRNVLRRNLSLDLRTSDMQSDASGSGTELDEADAPIIVPLPGQILRRAARTKVRKTSLSGDGRGSRRRPGQSMDAGTFDGRRMDFGDVALAVLERTPSSASERQLEASSSDEAGDGDRLLSDEQADEILEAYSRNSLISDSDTQRSSVTSLPESERDATPASAEKASSPSITPTATPAARGYFDLERSDVQQQQQQHQQSPQQLQLEPQQAIYHQGSSPVQKALQPTPEAFANARIVPLPSSSSPEDTDTAAESPNEIPWPQTDSFNKAGHITPVPIQRVPSTPSFERSPSSQGQAQPGQYVAPKLSPATAIPPQFTQQLPSAQSSPPGVAPPLGAKAKEKEKKGSFGLSWFGLGKDEEEKSSKKKEKEKEKDSTESSNFLSNLFSKKKNADDGAGGGNYASGPVQRVQLGGPQITAGSLLDRQAQGLSTMGPNRYPIHIERAVYRLSHIKLANPRRPLYEQVLISNLMFWYLSIINKNQQAQQAQRVQQQQQQQTEQQGKNAQQVQQQQQQEQGQAGQQQSQSQASVQSSPSQQIQGDSGGVGAGIGQANGVATGPDGQNGKGASGPQPNGIVGPGVDVNQASEMVDPTAAASSQQQQQQIATQQPAGRASKGKRGHLTKANRAPPGARTAAEMPIPAAGYGKQHRQLQDDMALQRDVQQFQQHQKHSNAQGQGQGPGHHHSSSADAARVGQQQQHQGQGHQYSASADAASRPAHHELAVGQVVDPRLMGSHRQYSSGQSGMGPDGSSEGMSSSGDAGAGSSTTRLADAVGRNGSDVWGEQNDLNLDVYGGVVASTAPIAPAIVTRTSGDGQGGRLGSAFQQGSGSPWTSSAPSQPPGTTAADHSWLNSRAYSNPSGPGATSPHLTASPIDGPESSGRRSRSPASAERRSDPNYFSPTAQSPEAWGPNAGMASRRDRSSDPVEGSRGDPPGHSTSYDSAPYGSSSPRHPEYHTRSASREGVSPSSQRSPPMTARRWQTATVSSSRVPTSPPSLPYEMQRSTSLEDTVLRRAGDAAQGKRPPSAGGRSHESANSQSSTGTAESFRTAPPAGSGTGPLSPGKSRTPSAGRNGNGGGVVLDGKGLGSNGPSSSGGGSRRNGSESPVAGGNSADKWTLGSLDFTSTSSNLDLGGSGSVTADVLASINEGAGSSRSSSNGSGTGAAAAAAAGLGSLSLAGSSASVAMLEAAKLSRDRRR</sequence>
<feature type="compositionally biased region" description="Polar residues" evidence="1">
    <location>
        <begin position="598"/>
        <end position="610"/>
    </location>
</feature>
<feature type="compositionally biased region" description="Basic residues" evidence="1">
    <location>
        <begin position="895"/>
        <end position="904"/>
    </location>
</feature>
<feature type="compositionally biased region" description="Polar residues" evidence="1">
    <location>
        <begin position="448"/>
        <end position="458"/>
    </location>
</feature>
<dbReference type="GO" id="GO:0010971">
    <property type="term" value="P:positive regulation of G2/M transition of mitotic cell cycle"/>
    <property type="evidence" value="ECO:0007669"/>
    <property type="project" value="TreeGrafter"/>
</dbReference>
<feature type="compositionally biased region" description="Gly residues" evidence="1">
    <location>
        <begin position="1353"/>
        <end position="1379"/>
    </location>
</feature>
<feature type="compositionally biased region" description="Polar residues" evidence="1">
    <location>
        <begin position="109"/>
        <end position="120"/>
    </location>
</feature>
<feature type="compositionally biased region" description="Polar residues" evidence="1">
    <location>
        <begin position="416"/>
        <end position="435"/>
    </location>
</feature>
<feature type="compositionally biased region" description="Low complexity" evidence="1">
    <location>
        <begin position="872"/>
        <end position="891"/>
    </location>
</feature>
<feature type="region of interest" description="Disordered" evidence="1">
    <location>
        <begin position="415"/>
        <end position="625"/>
    </location>
</feature>
<feature type="compositionally biased region" description="Low complexity" evidence="1">
    <location>
        <begin position="975"/>
        <end position="986"/>
    </location>
</feature>
<feature type="region of interest" description="Disordered" evidence="1">
    <location>
        <begin position="25"/>
        <end position="138"/>
    </location>
</feature>
<protein>
    <recommendedName>
        <fullName evidence="2">Protein Zds1 C-terminal domain-containing protein</fullName>
    </recommendedName>
</protein>
<feature type="compositionally biased region" description="Low complexity" evidence="1">
    <location>
        <begin position="474"/>
        <end position="493"/>
    </location>
</feature>
<evidence type="ECO:0000259" key="2">
    <source>
        <dbReference type="SMART" id="SM01327"/>
    </source>
</evidence>
<keyword evidence="4" id="KW-1185">Reference proteome</keyword>
<feature type="compositionally biased region" description="Low complexity" evidence="1">
    <location>
        <begin position="572"/>
        <end position="583"/>
    </location>
</feature>
<feature type="compositionally biased region" description="Polar residues" evidence="1">
    <location>
        <begin position="41"/>
        <end position="57"/>
    </location>
</feature>
<proteinExistence type="predicted"/>
<evidence type="ECO:0000313" key="4">
    <source>
        <dbReference type="Proteomes" id="UP000077684"/>
    </source>
</evidence>
<reference evidence="3" key="2">
    <citation type="journal article" date="2019" name="IMA Fungus">
        <title>Genome sequencing and comparison of five Tilletia species to identify candidate genes for the detection of regulated species infecting wheat.</title>
        <authorList>
            <person name="Nguyen H.D.T."/>
            <person name="Sultana T."/>
            <person name="Kesanakurti P."/>
            <person name="Hambleton S."/>
        </authorList>
    </citation>
    <scope>NUCLEOTIDE SEQUENCE</scope>
    <source>
        <strain evidence="3">DAOMC 236426</strain>
    </source>
</reference>
<feature type="compositionally biased region" description="Polar residues" evidence="1">
    <location>
        <begin position="1130"/>
        <end position="1140"/>
    </location>
</feature>
<feature type="compositionally biased region" description="Gly residues" evidence="1">
    <location>
        <begin position="822"/>
        <end position="832"/>
    </location>
</feature>
<dbReference type="PANTHER" id="PTHR28089">
    <property type="entry name" value="PROTEIN ZDS1-RELATED"/>
    <property type="match status" value="1"/>
</dbReference>
<dbReference type="InterPro" id="IPR013941">
    <property type="entry name" value="ZDS1_C"/>
</dbReference>
<dbReference type="GO" id="GO:0005737">
    <property type="term" value="C:cytoplasm"/>
    <property type="evidence" value="ECO:0007669"/>
    <property type="project" value="TreeGrafter"/>
</dbReference>
<accession>A0A8X7SVA6</accession>
<dbReference type="SMART" id="SM01327">
    <property type="entry name" value="Zds_C"/>
    <property type="match status" value="1"/>
</dbReference>
<feature type="compositionally biased region" description="Low complexity" evidence="1">
    <location>
        <begin position="789"/>
        <end position="821"/>
    </location>
</feature>
<feature type="domain" description="Protein Zds1 C-terminal" evidence="2">
    <location>
        <begin position="708"/>
        <end position="760"/>
    </location>
</feature>
<feature type="compositionally biased region" description="Basic and acidic residues" evidence="1">
    <location>
        <begin position="640"/>
        <end position="658"/>
    </location>
</feature>
<dbReference type="GO" id="GO:0030010">
    <property type="term" value="P:establishment of cell polarity"/>
    <property type="evidence" value="ECO:0007669"/>
    <property type="project" value="TreeGrafter"/>
</dbReference>
<comment type="caution">
    <text evidence="3">The sequence shown here is derived from an EMBL/GenBank/DDBJ whole genome shotgun (WGS) entry which is preliminary data.</text>
</comment>
<feature type="region of interest" description="Disordered" evidence="1">
    <location>
        <begin position="789"/>
        <end position="916"/>
    </location>
</feature>
<feature type="compositionally biased region" description="Basic and acidic residues" evidence="1">
    <location>
        <begin position="58"/>
        <end position="69"/>
    </location>
</feature>
<gene>
    <name evidence="3" type="ORF">A4X06_0g5888</name>
</gene>
<feature type="compositionally biased region" description="Polar residues" evidence="1">
    <location>
        <begin position="379"/>
        <end position="394"/>
    </location>
</feature>
<feature type="compositionally biased region" description="Low complexity" evidence="1">
    <location>
        <begin position="213"/>
        <end position="234"/>
    </location>
</feature>
<organism evidence="3 4">
    <name type="scientific">Tilletia controversa</name>
    <name type="common">dwarf bunt fungus</name>
    <dbReference type="NCBI Taxonomy" id="13291"/>
    <lineage>
        <taxon>Eukaryota</taxon>
        <taxon>Fungi</taxon>
        <taxon>Dikarya</taxon>
        <taxon>Basidiomycota</taxon>
        <taxon>Ustilaginomycotina</taxon>
        <taxon>Exobasidiomycetes</taxon>
        <taxon>Tilletiales</taxon>
        <taxon>Tilletiaceae</taxon>
        <taxon>Tilletia</taxon>
    </lineage>
</organism>